<keyword evidence="2" id="KW-1185">Reference proteome</keyword>
<protein>
    <submittedName>
        <fullName evidence="1">Uncharacterized protein</fullName>
    </submittedName>
</protein>
<evidence type="ECO:0000313" key="2">
    <source>
        <dbReference type="Proteomes" id="UP000055048"/>
    </source>
</evidence>
<reference evidence="1 2" key="1">
    <citation type="submission" date="2015-01" db="EMBL/GenBank/DDBJ databases">
        <title>Evolution of Trichinella species and genotypes.</title>
        <authorList>
            <person name="Korhonen P.K."/>
            <person name="Edoardo P."/>
            <person name="Giuseppe L.R."/>
            <person name="Gasser R.B."/>
        </authorList>
    </citation>
    <scope>NUCLEOTIDE SEQUENCE [LARGE SCALE GENOMIC DNA]</scope>
    <source>
        <strain evidence="1">ISS417</strain>
    </source>
</reference>
<sequence>MNDIKDKYNERKNNDKLIARILETKKHKKSRSYFFKILHNYELEVYHFDFYANAVNFNEKRIRIINLIIPENLYNKTNFEFIH</sequence>
<evidence type="ECO:0000313" key="1">
    <source>
        <dbReference type="EMBL" id="KRX44189.1"/>
    </source>
</evidence>
<gene>
    <name evidence="1" type="ORF">T05_11246</name>
</gene>
<dbReference type="Proteomes" id="UP000055048">
    <property type="component" value="Unassembled WGS sequence"/>
</dbReference>
<proteinExistence type="predicted"/>
<dbReference type="AlphaFoldDB" id="A0A0V0TYT9"/>
<dbReference type="EMBL" id="JYDJ01000102">
    <property type="protein sequence ID" value="KRX44189.1"/>
    <property type="molecule type" value="Genomic_DNA"/>
</dbReference>
<organism evidence="1 2">
    <name type="scientific">Trichinella murrelli</name>
    <dbReference type="NCBI Taxonomy" id="144512"/>
    <lineage>
        <taxon>Eukaryota</taxon>
        <taxon>Metazoa</taxon>
        <taxon>Ecdysozoa</taxon>
        <taxon>Nematoda</taxon>
        <taxon>Enoplea</taxon>
        <taxon>Dorylaimia</taxon>
        <taxon>Trichinellida</taxon>
        <taxon>Trichinellidae</taxon>
        <taxon>Trichinella</taxon>
    </lineage>
</organism>
<accession>A0A0V0TYT9</accession>
<comment type="caution">
    <text evidence="1">The sequence shown here is derived from an EMBL/GenBank/DDBJ whole genome shotgun (WGS) entry which is preliminary data.</text>
</comment>
<name>A0A0V0TYT9_9BILA</name>